<organism evidence="5 6">
    <name type="scientific">Ventrimonas faecis</name>
    <dbReference type="NCBI Taxonomy" id="3133170"/>
    <lineage>
        <taxon>Bacteria</taxon>
        <taxon>Bacillati</taxon>
        <taxon>Bacillota</taxon>
        <taxon>Clostridia</taxon>
        <taxon>Lachnospirales</taxon>
        <taxon>Lachnospiraceae</taxon>
        <taxon>Ventrimonas</taxon>
    </lineage>
</organism>
<feature type="signal peptide" evidence="3">
    <location>
        <begin position="1"/>
        <end position="28"/>
    </location>
</feature>
<sequence>MNRKFSWRGMLLALVVSVLFTGGCSAVAAPGPEGHLESKQSREKETSRLEPEISRETESTVSAKETEPSAVEIPAGGSELPSRYDARTDGRTAPVKNQGDLGTCWAFASLLALESSLLPEESYDFSEDHMSHDPNFLLDQKSGGDYIMSMAYLLSWRGPVLEEEDPYGDGISPEGLTAVKHVQEIQILPEYDRDAIKTAVYRTGGVQSALYTTLQGQQDSRYYKEENGAYYYSGTLPPNHDVVIVGWDDDYPAENFSELPPDNGAFLCENSWGTEFGKAGFFYVSYYDTNLGSTNLVYSGVEPADNYEQIYQSDLCGWLGQIGYGSENVWGANVYTASEGAQQIQAAGFYAVDADTEYEISVVTDVPQNPTDADWLRLKRRKSQMVSGKLSYAGYYTIPFPEPVTVQAGERFAIILELRTPGAVHPMAIEYDSGDGRCLVDITDGEGYLSADGDVWERAETEQECNLCLKAYTVMR</sequence>
<reference evidence="5 6" key="1">
    <citation type="submission" date="2024-03" db="EMBL/GenBank/DDBJ databases">
        <title>Human intestinal bacterial collection.</title>
        <authorList>
            <person name="Pauvert C."/>
            <person name="Hitch T.C.A."/>
            <person name="Clavel T."/>
        </authorList>
    </citation>
    <scope>NUCLEOTIDE SEQUENCE [LARGE SCALE GENOMIC DNA]</scope>
    <source>
        <strain evidence="5 6">CLA-AP-H27</strain>
    </source>
</reference>
<dbReference type="PROSITE" id="PS51257">
    <property type="entry name" value="PROKAR_LIPOPROTEIN"/>
    <property type="match status" value="1"/>
</dbReference>
<dbReference type="EMBL" id="JBBMFJ010000006">
    <property type="protein sequence ID" value="MEQ2562427.1"/>
    <property type="molecule type" value="Genomic_DNA"/>
</dbReference>
<evidence type="ECO:0000256" key="3">
    <source>
        <dbReference type="SAM" id="SignalP"/>
    </source>
</evidence>
<dbReference type="RefSeq" id="WP_349228733.1">
    <property type="nucleotide sequence ID" value="NZ_JBBMFJ010000006.1"/>
</dbReference>
<comment type="similarity">
    <text evidence="1">Belongs to the peptidase C1 family.</text>
</comment>
<evidence type="ECO:0000313" key="6">
    <source>
        <dbReference type="Proteomes" id="UP001437460"/>
    </source>
</evidence>
<dbReference type="SUPFAM" id="SSF54001">
    <property type="entry name" value="Cysteine proteinases"/>
    <property type="match status" value="1"/>
</dbReference>
<dbReference type="PROSITE" id="PS00139">
    <property type="entry name" value="THIOL_PROTEASE_CYS"/>
    <property type="match status" value="1"/>
</dbReference>
<dbReference type="Pfam" id="PF00112">
    <property type="entry name" value="Peptidase_C1"/>
    <property type="match status" value="1"/>
</dbReference>
<evidence type="ECO:0000256" key="2">
    <source>
        <dbReference type="SAM" id="MobiDB-lite"/>
    </source>
</evidence>
<feature type="chain" id="PRO_5046946891" evidence="3">
    <location>
        <begin position="29"/>
        <end position="476"/>
    </location>
</feature>
<dbReference type="InterPro" id="IPR000668">
    <property type="entry name" value="Peptidase_C1A_C"/>
</dbReference>
<keyword evidence="3" id="KW-0732">Signal</keyword>
<gene>
    <name evidence="5" type="ORF">WMO41_04475</name>
</gene>
<proteinExistence type="inferred from homology"/>
<dbReference type="SMART" id="SM00645">
    <property type="entry name" value="Pept_C1"/>
    <property type="match status" value="1"/>
</dbReference>
<dbReference type="Pfam" id="PF18560">
    <property type="entry name" value="Lectin_like"/>
    <property type="match status" value="1"/>
</dbReference>
<comment type="caution">
    <text evidence="5">The sequence shown here is derived from an EMBL/GenBank/DDBJ whole genome shotgun (WGS) entry which is preliminary data.</text>
</comment>
<dbReference type="InterPro" id="IPR013128">
    <property type="entry name" value="Peptidase_C1A"/>
</dbReference>
<dbReference type="Proteomes" id="UP001437460">
    <property type="component" value="Unassembled WGS sequence"/>
</dbReference>
<dbReference type="InterPro" id="IPR038765">
    <property type="entry name" value="Papain-like_cys_pep_sf"/>
</dbReference>
<feature type="domain" description="Peptidase C1A papain C-terminal" evidence="4">
    <location>
        <begin position="80"/>
        <end position="301"/>
    </location>
</feature>
<name>A0ABV1HKR9_9FIRM</name>
<dbReference type="CDD" id="cd02619">
    <property type="entry name" value="Peptidase_C1"/>
    <property type="match status" value="1"/>
</dbReference>
<dbReference type="InterPro" id="IPR040528">
    <property type="entry name" value="Lectin-like"/>
</dbReference>
<feature type="compositionally biased region" description="Basic and acidic residues" evidence="2">
    <location>
        <begin position="34"/>
        <end position="58"/>
    </location>
</feature>
<keyword evidence="6" id="KW-1185">Reference proteome</keyword>
<dbReference type="PANTHER" id="PTHR12411">
    <property type="entry name" value="CYSTEINE PROTEASE FAMILY C1-RELATED"/>
    <property type="match status" value="1"/>
</dbReference>
<dbReference type="Gene3D" id="3.90.70.10">
    <property type="entry name" value="Cysteine proteinases"/>
    <property type="match status" value="1"/>
</dbReference>
<protein>
    <submittedName>
        <fullName evidence="5">Lectin like domain-containing protein</fullName>
    </submittedName>
</protein>
<feature type="region of interest" description="Disordered" evidence="2">
    <location>
        <begin position="30"/>
        <end position="95"/>
    </location>
</feature>
<evidence type="ECO:0000313" key="5">
    <source>
        <dbReference type="EMBL" id="MEQ2562427.1"/>
    </source>
</evidence>
<accession>A0ABV1HKR9</accession>
<evidence type="ECO:0000259" key="4">
    <source>
        <dbReference type="SMART" id="SM00645"/>
    </source>
</evidence>
<evidence type="ECO:0000256" key="1">
    <source>
        <dbReference type="ARBA" id="ARBA00008455"/>
    </source>
</evidence>
<dbReference type="InterPro" id="IPR000169">
    <property type="entry name" value="Pept_cys_AS"/>
</dbReference>